<dbReference type="EMBL" id="CAJQZP010001418">
    <property type="protein sequence ID" value="CAG5044785.1"/>
    <property type="molecule type" value="Genomic_DNA"/>
</dbReference>
<evidence type="ECO:0000256" key="2">
    <source>
        <dbReference type="SAM" id="MobiDB-lite"/>
    </source>
</evidence>
<feature type="region of interest" description="Disordered" evidence="2">
    <location>
        <begin position="405"/>
        <end position="450"/>
    </location>
</feature>
<evidence type="ECO:0000313" key="5">
    <source>
        <dbReference type="Proteomes" id="UP000691718"/>
    </source>
</evidence>
<feature type="coiled-coil region" evidence="1">
    <location>
        <begin position="38"/>
        <end position="73"/>
    </location>
</feature>
<feature type="compositionally biased region" description="Basic and acidic residues" evidence="2">
    <location>
        <begin position="160"/>
        <end position="178"/>
    </location>
</feature>
<keyword evidence="5" id="KW-1185">Reference proteome</keyword>
<feature type="region of interest" description="Disordered" evidence="2">
    <location>
        <begin position="95"/>
        <end position="382"/>
    </location>
</feature>
<feature type="compositionally biased region" description="Polar residues" evidence="2">
    <location>
        <begin position="150"/>
        <end position="159"/>
    </location>
</feature>
<accession>A0A8S3Y3D8</accession>
<dbReference type="Pfam" id="PF22878">
    <property type="entry name" value="SPT2_N"/>
    <property type="match status" value="1"/>
</dbReference>
<name>A0A8S3Y3D8_PARAO</name>
<feature type="domain" description="SPT2 homolog N-terminal" evidence="3">
    <location>
        <begin position="1"/>
        <end position="90"/>
    </location>
</feature>
<proteinExistence type="predicted"/>
<feature type="compositionally biased region" description="Basic and acidic residues" evidence="2">
    <location>
        <begin position="405"/>
        <end position="425"/>
    </location>
</feature>
<feature type="compositionally biased region" description="Basic and acidic residues" evidence="2">
    <location>
        <begin position="433"/>
        <end position="450"/>
    </location>
</feature>
<feature type="compositionally biased region" description="Basic and acidic residues" evidence="2">
    <location>
        <begin position="326"/>
        <end position="382"/>
    </location>
</feature>
<evidence type="ECO:0000259" key="3">
    <source>
        <dbReference type="Pfam" id="PF22878"/>
    </source>
</evidence>
<dbReference type="OrthoDB" id="6259853at2759"/>
<reference evidence="4" key="1">
    <citation type="submission" date="2021-04" db="EMBL/GenBank/DDBJ databases">
        <authorList>
            <person name="Tunstrom K."/>
        </authorList>
    </citation>
    <scope>NUCLEOTIDE SEQUENCE</scope>
</reference>
<sequence>MEFRETLLAAQRNQQQKSSENCYYKARFDPPKKEQKVKDRLSANIQKFLAKKEEEERQKKLEAQRKREELIAMRDPKALRKIQKTLKVIKSANKSVIEDAVDRNNTAVTREGPDQPDQDDYGYESQEASALYEKMMQKYSKIPDEPKFPTKNNSVSKDLNGTRERVKNALQHEDEPVPHKRRRKGDNNEKELSPPPKYEPEKKREEKSEKPKIRKPAPPPMDFNQLLKLAEKKKSEPVDIVVKKQVTEPEPDRLMTKKQKREYEEEMARRQRRQERIEAEKSGNRKLPKDDKPVEREKRQEPSSIGRIPKLGDKNSGNHKNNSIKTSDKEKEKSISDKEKEIHQVISDREKKDALMAEKLQREKERIKLERNKAEQEKERLDRERLEKLKAERERIDRDIDRLNRDRDRLEKTKSKLEAKTERVNKPANSTVDRSKLNAREQPVKHELKKSIDLKSQNTYRIDKNITEKKDLYT</sequence>
<dbReference type="InterPro" id="IPR054552">
    <property type="entry name" value="SPT2_N"/>
</dbReference>
<dbReference type="AlphaFoldDB" id="A0A8S3Y3D8"/>
<protein>
    <submittedName>
        <fullName evidence="4">(apollo) hypothetical protein</fullName>
    </submittedName>
</protein>
<evidence type="ECO:0000313" key="4">
    <source>
        <dbReference type="EMBL" id="CAG5044785.1"/>
    </source>
</evidence>
<organism evidence="4 5">
    <name type="scientific">Parnassius apollo</name>
    <name type="common">Apollo butterfly</name>
    <name type="synonym">Papilio apollo</name>
    <dbReference type="NCBI Taxonomy" id="110799"/>
    <lineage>
        <taxon>Eukaryota</taxon>
        <taxon>Metazoa</taxon>
        <taxon>Ecdysozoa</taxon>
        <taxon>Arthropoda</taxon>
        <taxon>Hexapoda</taxon>
        <taxon>Insecta</taxon>
        <taxon>Pterygota</taxon>
        <taxon>Neoptera</taxon>
        <taxon>Endopterygota</taxon>
        <taxon>Lepidoptera</taxon>
        <taxon>Glossata</taxon>
        <taxon>Ditrysia</taxon>
        <taxon>Papilionoidea</taxon>
        <taxon>Papilionidae</taxon>
        <taxon>Parnassiinae</taxon>
        <taxon>Parnassini</taxon>
        <taxon>Parnassius</taxon>
        <taxon>Parnassius</taxon>
    </lineage>
</organism>
<gene>
    <name evidence="4" type="ORF">PAPOLLO_LOCUS23115</name>
</gene>
<feature type="compositionally biased region" description="Basic and acidic residues" evidence="2">
    <location>
        <begin position="185"/>
        <end position="211"/>
    </location>
</feature>
<dbReference type="Proteomes" id="UP000691718">
    <property type="component" value="Unassembled WGS sequence"/>
</dbReference>
<comment type="caution">
    <text evidence="4">The sequence shown here is derived from an EMBL/GenBank/DDBJ whole genome shotgun (WGS) entry which is preliminary data.</text>
</comment>
<feature type="compositionally biased region" description="Basic and acidic residues" evidence="2">
    <location>
        <begin position="229"/>
        <end position="301"/>
    </location>
</feature>
<keyword evidence="1" id="KW-0175">Coiled coil</keyword>
<evidence type="ECO:0000256" key="1">
    <source>
        <dbReference type="SAM" id="Coils"/>
    </source>
</evidence>